<keyword evidence="1" id="KW-0472">Membrane</keyword>
<proteinExistence type="predicted"/>
<evidence type="ECO:0000313" key="3">
    <source>
        <dbReference type="Proteomes" id="UP000007486"/>
    </source>
</evidence>
<dbReference type="RefSeq" id="WP_013618524.1">
    <property type="nucleotide sequence ID" value="NC_015164.1"/>
</dbReference>
<name>F0QZA3_PHOSB</name>
<keyword evidence="1" id="KW-1133">Transmembrane helix</keyword>
<evidence type="ECO:0008006" key="4">
    <source>
        <dbReference type="Google" id="ProtNLM"/>
    </source>
</evidence>
<dbReference type="EMBL" id="CP002530">
    <property type="protein sequence ID" value="ADY37150.1"/>
    <property type="molecule type" value="Genomic_DNA"/>
</dbReference>
<dbReference type="OrthoDB" id="1050334at2"/>
<dbReference type="Proteomes" id="UP000007486">
    <property type="component" value="Chromosome"/>
</dbReference>
<keyword evidence="1" id="KW-0812">Transmembrane</keyword>
<feature type="transmembrane region" description="Helical" evidence="1">
    <location>
        <begin position="46"/>
        <end position="65"/>
    </location>
</feature>
<keyword evidence="3" id="KW-1185">Reference proteome</keyword>
<evidence type="ECO:0000256" key="1">
    <source>
        <dbReference type="SAM" id="Phobius"/>
    </source>
</evidence>
<dbReference type="HOGENOM" id="CLU_159792_0_0_10"/>
<feature type="transmembrane region" description="Helical" evidence="1">
    <location>
        <begin position="91"/>
        <end position="109"/>
    </location>
</feature>
<organism evidence="2 3">
    <name type="scientific">Phocaeicola salanitronis (strain DSM 18170 / JCM 13657 / CCUG 60908 / BL78)</name>
    <name type="common">Bacteroides salanitronis</name>
    <dbReference type="NCBI Taxonomy" id="667015"/>
    <lineage>
        <taxon>Bacteria</taxon>
        <taxon>Pseudomonadati</taxon>
        <taxon>Bacteroidota</taxon>
        <taxon>Bacteroidia</taxon>
        <taxon>Bacteroidales</taxon>
        <taxon>Bacteroidaceae</taxon>
        <taxon>Phocaeicola</taxon>
    </lineage>
</organism>
<evidence type="ECO:0000313" key="2">
    <source>
        <dbReference type="EMBL" id="ADY37150.1"/>
    </source>
</evidence>
<dbReference type="KEGG" id="bsa:Bacsa_2615"/>
<protein>
    <recommendedName>
        <fullName evidence="4">Transmembrane protein</fullName>
    </recommendedName>
</protein>
<accession>F0QZA3</accession>
<dbReference type="eggNOG" id="ENOG5033UMI">
    <property type="taxonomic scope" value="Bacteria"/>
</dbReference>
<sequence length="120" mass="14405">MTTDKGLKKAIKDQPAYRLPSNFTYRMMRQVREEAFRRERKEEHRLRWVLAACCALALGVLFYIIKEYGAFFTEAFQTLCQIFPSGETFRFFLPTSVSLACLVVLYWWLDKKIWFIRMKK</sequence>
<dbReference type="AlphaFoldDB" id="F0QZA3"/>
<gene>
    <name evidence="2" type="ordered locus">Bacsa_2615</name>
</gene>
<dbReference type="STRING" id="667015.Bacsa_2615"/>
<reference evidence="2 3" key="1">
    <citation type="journal article" date="2011" name="Stand. Genomic Sci.">
        <title>Complete genome sequence of Bacteroides salanitronis type strain (BL78).</title>
        <authorList>
            <person name="Gronow S."/>
            <person name="Held B."/>
            <person name="Lucas S."/>
            <person name="Lapidus A."/>
            <person name="Del Rio T.G."/>
            <person name="Nolan M."/>
            <person name="Tice H."/>
            <person name="Deshpande S."/>
            <person name="Cheng J.F."/>
            <person name="Pitluck S."/>
            <person name="Liolios K."/>
            <person name="Pagani I."/>
            <person name="Ivanova N."/>
            <person name="Mavromatis K."/>
            <person name="Pati A."/>
            <person name="Tapia R."/>
            <person name="Han C."/>
            <person name="Goodwin L."/>
            <person name="Chen A."/>
            <person name="Palaniappan K."/>
            <person name="Land M."/>
            <person name="Hauser L."/>
            <person name="Chang Y.J."/>
            <person name="Jeffries C.D."/>
            <person name="Brambilla E.M."/>
            <person name="Rohde M."/>
            <person name="Goker M."/>
            <person name="Detter J.C."/>
            <person name="Woyke T."/>
            <person name="Bristow J."/>
            <person name="Markowitz V."/>
            <person name="Hugenholtz P."/>
            <person name="Kyrpides N.C."/>
            <person name="Klenk H.P."/>
            <person name="Eisen J.A."/>
        </authorList>
    </citation>
    <scope>NUCLEOTIDE SEQUENCE [LARGE SCALE GENOMIC DNA]</scope>
    <source>
        <strain evidence="2 3">DSM 18170</strain>
    </source>
</reference>